<accession>A0AAU7V6T9</accession>
<protein>
    <submittedName>
        <fullName evidence="1">Uncharacterized protein</fullName>
    </submittedName>
</protein>
<dbReference type="EMBL" id="CP138335">
    <property type="protein sequence ID" value="XBW07800.1"/>
    <property type="molecule type" value="Genomic_DNA"/>
</dbReference>
<name>A0AAU7V6T9_9ACTO</name>
<gene>
    <name evidence="1" type="ORF">SAC06_09165</name>
</gene>
<dbReference type="RefSeq" id="WP_350258001.1">
    <property type="nucleotide sequence ID" value="NZ_CP138335.1"/>
</dbReference>
<organism evidence="1">
    <name type="scientific">Scrofimicrobium appendicitidis</name>
    <dbReference type="NCBI Taxonomy" id="3079930"/>
    <lineage>
        <taxon>Bacteria</taxon>
        <taxon>Bacillati</taxon>
        <taxon>Actinomycetota</taxon>
        <taxon>Actinomycetes</taxon>
        <taxon>Actinomycetales</taxon>
        <taxon>Actinomycetaceae</taxon>
        <taxon>Scrofimicrobium</taxon>
    </lineage>
</organism>
<reference evidence="1" key="1">
    <citation type="submission" date="2023-11" db="EMBL/GenBank/DDBJ databases">
        <title>Scrofimicrobium hongkongense sp. nov., isolated from a patient with peritonitis.</title>
        <authorList>
            <person name="Lao H.Y."/>
            <person name="Wong A.Y.P."/>
            <person name="Ng T.L."/>
            <person name="Wong R.Y.L."/>
            <person name="Yau M.C.Y."/>
            <person name="Lam J.Y.W."/>
            <person name="Siu G.K.H."/>
        </authorList>
    </citation>
    <scope>NUCLEOTIDE SEQUENCE</scope>
    <source>
        <strain evidence="1">R131</strain>
    </source>
</reference>
<dbReference type="AlphaFoldDB" id="A0AAU7V6T9"/>
<sequence>MAGTVTPSMWVRRIISLLVLALLVAGVGYGVFQVGRSVYAKLTEHKETVLTPEQNLPVQIAACAAKDLRVDFQPDVYNPPVGEGFSVAVTIENRGTGDCSFDTGQLAVRLVTGEDVVWTPTACSSNWARPLLLSPDQNWTGTLKWDGHIYSECAAVTNDSEEPLVAGAGTYRLLGFIGEEALPGETRVELS</sequence>
<dbReference type="KEGG" id="sapp:SAC06_09165"/>
<proteinExistence type="predicted"/>
<evidence type="ECO:0000313" key="1">
    <source>
        <dbReference type="EMBL" id="XBW07800.1"/>
    </source>
</evidence>